<reference evidence="7 8" key="1">
    <citation type="submission" date="2024-03" db="EMBL/GenBank/DDBJ databases">
        <authorList>
            <person name="Martinez-Hernandez J."/>
        </authorList>
    </citation>
    <scope>NUCLEOTIDE SEQUENCE [LARGE SCALE GENOMIC DNA]</scope>
</reference>
<feature type="chain" id="PRO_5043100744" description="S-protein homolog" evidence="6">
    <location>
        <begin position="31"/>
        <end position="157"/>
    </location>
</feature>
<evidence type="ECO:0000256" key="1">
    <source>
        <dbReference type="ARBA" id="ARBA00004613"/>
    </source>
</evidence>
<dbReference type="EMBL" id="CAXHTB010000012">
    <property type="protein sequence ID" value="CAL0317312.1"/>
    <property type="molecule type" value="Genomic_DNA"/>
</dbReference>
<evidence type="ECO:0000256" key="2">
    <source>
        <dbReference type="ARBA" id="ARBA00005581"/>
    </source>
</evidence>
<dbReference type="InterPro" id="IPR010264">
    <property type="entry name" value="Self-incomp_S1"/>
</dbReference>
<dbReference type="Pfam" id="PF05938">
    <property type="entry name" value="Self-incomp_S1"/>
    <property type="match status" value="1"/>
</dbReference>
<evidence type="ECO:0000256" key="3">
    <source>
        <dbReference type="ARBA" id="ARBA00022471"/>
    </source>
</evidence>
<comment type="caution">
    <text evidence="7">The sequence shown here is derived from an EMBL/GenBank/DDBJ whole genome shotgun (WGS) entry which is preliminary data.</text>
</comment>
<dbReference type="GO" id="GO:0005576">
    <property type="term" value="C:extracellular region"/>
    <property type="evidence" value="ECO:0007669"/>
    <property type="project" value="UniProtKB-SubCell"/>
</dbReference>
<keyword evidence="3 6" id="KW-0713">Self-incompatibility</keyword>
<evidence type="ECO:0000256" key="4">
    <source>
        <dbReference type="ARBA" id="ARBA00022525"/>
    </source>
</evidence>
<comment type="subcellular location">
    <subcellularLocation>
        <location evidence="1 6">Secreted</location>
    </subcellularLocation>
</comment>
<dbReference type="GO" id="GO:0060320">
    <property type="term" value="P:rejection of self pollen"/>
    <property type="evidence" value="ECO:0007669"/>
    <property type="project" value="UniProtKB-KW"/>
</dbReference>
<evidence type="ECO:0000256" key="5">
    <source>
        <dbReference type="ARBA" id="ARBA00022729"/>
    </source>
</evidence>
<comment type="similarity">
    <text evidence="2 6">Belongs to the plant self-incompatibility (S1) protein family.</text>
</comment>
<gene>
    <name evidence="7" type="ORF">LLUT_LOCUS18372</name>
</gene>
<organism evidence="7 8">
    <name type="scientific">Lupinus luteus</name>
    <name type="common">European yellow lupine</name>
    <dbReference type="NCBI Taxonomy" id="3873"/>
    <lineage>
        <taxon>Eukaryota</taxon>
        <taxon>Viridiplantae</taxon>
        <taxon>Streptophyta</taxon>
        <taxon>Embryophyta</taxon>
        <taxon>Tracheophyta</taxon>
        <taxon>Spermatophyta</taxon>
        <taxon>Magnoliopsida</taxon>
        <taxon>eudicotyledons</taxon>
        <taxon>Gunneridae</taxon>
        <taxon>Pentapetalae</taxon>
        <taxon>rosids</taxon>
        <taxon>fabids</taxon>
        <taxon>Fabales</taxon>
        <taxon>Fabaceae</taxon>
        <taxon>Papilionoideae</taxon>
        <taxon>50 kb inversion clade</taxon>
        <taxon>genistoids sensu lato</taxon>
        <taxon>core genistoids</taxon>
        <taxon>Genisteae</taxon>
        <taxon>Lupinus</taxon>
    </lineage>
</organism>
<keyword evidence="5 6" id="KW-0732">Signal</keyword>
<feature type="signal peptide" evidence="6">
    <location>
        <begin position="1"/>
        <end position="30"/>
    </location>
</feature>
<accession>A0AAV1X6Y1</accession>
<dbReference type="PANTHER" id="PTHR31232">
    <property type="match status" value="1"/>
</dbReference>
<dbReference type="AlphaFoldDB" id="A0AAV1X6Y1"/>
<sequence length="157" mass="18802">MATLLNKIELSWFMLVTIFVTLQMMNSVESFNILPRANVVLINKLDNDELAFHCKDRVRDDGFHALSPNQKYSFGFTLDVILNRTLWFCSFEWQKQTHQFDIFIQMRDKCTTCEWSIHQEGPCRFVPETRSDICFPWQKKSDRRMNGDPIEYWIYND</sequence>
<evidence type="ECO:0000313" key="8">
    <source>
        <dbReference type="Proteomes" id="UP001497480"/>
    </source>
</evidence>
<evidence type="ECO:0000256" key="6">
    <source>
        <dbReference type="RuleBase" id="RU367044"/>
    </source>
</evidence>
<evidence type="ECO:0000313" key="7">
    <source>
        <dbReference type="EMBL" id="CAL0317312.1"/>
    </source>
</evidence>
<keyword evidence="4 6" id="KW-0964">Secreted</keyword>
<keyword evidence="8" id="KW-1185">Reference proteome</keyword>
<proteinExistence type="inferred from homology"/>
<protein>
    <recommendedName>
        <fullName evidence="6">S-protein homolog</fullName>
    </recommendedName>
</protein>
<dbReference type="PANTHER" id="PTHR31232:SF43">
    <property type="entry name" value="S-PROTEIN HOMOLOG 29-RELATED"/>
    <property type="match status" value="1"/>
</dbReference>
<name>A0AAV1X6Y1_LUPLU</name>
<dbReference type="Proteomes" id="UP001497480">
    <property type="component" value="Unassembled WGS sequence"/>
</dbReference>